<dbReference type="RefSeq" id="WP_093611738.1">
    <property type="nucleotide sequence ID" value="NZ_FNFF01000007.1"/>
</dbReference>
<dbReference type="AlphaFoldDB" id="A0A1G9BJK8"/>
<evidence type="ECO:0000313" key="2">
    <source>
        <dbReference type="Proteomes" id="UP000199155"/>
    </source>
</evidence>
<accession>A0A1G9BJK8</accession>
<proteinExistence type="predicted"/>
<dbReference type="STRING" id="417292.SAMN05421806_10795"/>
<dbReference type="OrthoDB" id="4231820at2"/>
<dbReference type="EMBL" id="FNFF01000007">
    <property type="protein sequence ID" value="SDK39709.1"/>
    <property type="molecule type" value="Genomic_DNA"/>
</dbReference>
<dbReference type="Proteomes" id="UP000199155">
    <property type="component" value="Unassembled WGS sequence"/>
</dbReference>
<keyword evidence="2" id="KW-1185">Reference proteome</keyword>
<organism evidence="1 2">
    <name type="scientific">Streptomyces indicus</name>
    <dbReference type="NCBI Taxonomy" id="417292"/>
    <lineage>
        <taxon>Bacteria</taxon>
        <taxon>Bacillati</taxon>
        <taxon>Actinomycetota</taxon>
        <taxon>Actinomycetes</taxon>
        <taxon>Kitasatosporales</taxon>
        <taxon>Streptomycetaceae</taxon>
        <taxon>Streptomyces</taxon>
    </lineage>
</organism>
<evidence type="ECO:0000313" key="1">
    <source>
        <dbReference type="EMBL" id="SDK39709.1"/>
    </source>
</evidence>
<gene>
    <name evidence="1" type="ORF">SAMN05421806_10795</name>
</gene>
<name>A0A1G9BJK8_9ACTN</name>
<reference evidence="1 2" key="1">
    <citation type="submission" date="2016-10" db="EMBL/GenBank/DDBJ databases">
        <authorList>
            <person name="de Groot N.N."/>
        </authorList>
    </citation>
    <scope>NUCLEOTIDE SEQUENCE [LARGE SCALE GENOMIC DNA]</scope>
    <source>
        <strain evidence="1 2">CGMCC 4.5727</strain>
    </source>
</reference>
<sequence>MTGEPRVRAESGREFDREFDIATYWRKLVRLWAEKAGVPVEGDEQALSLDLDLTGSGRTLTLRFTTTRRLLVAFMTDGRRLRGDQLAVAAAAANAWNTEQLFPMLSVWDVRGPEPCIAGVCQLPLGCRMTPADFAAMADDWADQARQMFTRCHQVFRL</sequence>
<evidence type="ECO:0008006" key="3">
    <source>
        <dbReference type="Google" id="ProtNLM"/>
    </source>
</evidence>
<protein>
    <recommendedName>
        <fullName evidence="3">Sensory transduction regulator</fullName>
    </recommendedName>
</protein>